<reference evidence="3 4" key="1">
    <citation type="journal article" date="2023" name="IMA Fungus">
        <title>Comparative genomic study of the Penicillium genus elucidates a diverse pangenome and 15 lateral gene transfer events.</title>
        <authorList>
            <person name="Petersen C."/>
            <person name="Sorensen T."/>
            <person name="Nielsen M.R."/>
            <person name="Sondergaard T.E."/>
            <person name="Sorensen J.L."/>
            <person name="Fitzpatrick D.A."/>
            <person name="Frisvad J.C."/>
            <person name="Nielsen K.L."/>
        </authorList>
    </citation>
    <scope>NUCLEOTIDE SEQUENCE [LARGE SCALE GENOMIC DNA]</scope>
    <source>
        <strain evidence="3 4">IBT 35679</strain>
    </source>
</reference>
<dbReference type="EMBL" id="JAQIZZ010000007">
    <property type="protein sequence ID" value="KAJ5532247.1"/>
    <property type="molecule type" value="Genomic_DNA"/>
</dbReference>
<comment type="caution">
    <text evidence="3">The sequence shown here is derived from an EMBL/GenBank/DDBJ whole genome shotgun (WGS) entry which is preliminary data.</text>
</comment>
<keyword evidence="4" id="KW-1185">Reference proteome</keyword>
<evidence type="ECO:0000313" key="3">
    <source>
        <dbReference type="EMBL" id="KAJ5532247.1"/>
    </source>
</evidence>
<feature type="region of interest" description="Disordered" evidence="2">
    <location>
        <begin position="1"/>
        <end position="25"/>
    </location>
</feature>
<organism evidence="3 4">
    <name type="scientific">Penicillium frequentans</name>
    <dbReference type="NCBI Taxonomy" id="3151616"/>
    <lineage>
        <taxon>Eukaryota</taxon>
        <taxon>Fungi</taxon>
        <taxon>Dikarya</taxon>
        <taxon>Ascomycota</taxon>
        <taxon>Pezizomycotina</taxon>
        <taxon>Eurotiomycetes</taxon>
        <taxon>Eurotiomycetidae</taxon>
        <taxon>Eurotiales</taxon>
        <taxon>Aspergillaceae</taxon>
        <taxon>Penicillium</taxon>
    </lineage>
</organism>
<sequence>MEFFGEASMAHQQTSIARPTNPGPRLSRVHNLDAKFFLNRPMEDLIPAKYLRRAEHTSSVQRKPWIFRGNVEDARDVDQGEWSKVDIRYRGVFKTLAKVPTFSKGLWDGGSEEHMIQTDSRNLRSQGQVIYALMNEVADMIDLQRPTREGDAIFFLKPRLVSTTLEYWTGYREKHRDGPNTSGFLSLEFEPDNGQCWPLLPVSTTVKEEHLISALNEKFKLMLGQLLLHVRPLHIPGDKLPDQEIFLLGLHGSKLHLMRAYFPGQKISSLWCRREVPGPAPALFPLNRRRRAQSSPSVPHTVHIENYDADTEDDTDVIDEAMNFPTATGANTITDTDIAGFPRPPTRPPTRRGRATSLRSPRFYGAENMERVRRHIEAIRLRRLDYEPNPRTFRVLATREYDLWVKQDFTAAVQLLAALQMYLLSGEAKCGAIQELFKKHPINRADEEDSDSDSESDYWFPGVCSEEERSMLLREHIETEEKRIAEQEEELRRDQVARWAEEDRAARVSEAMRVGGEDGISSLREARKPWWEFVWNDQEGVLRGNADEDEEMIVGNIM</sequence>
<protein>
    <submittedName>
        <fullName evidence="3">Uncharacterized protein</fullName>
    </submittedName>
</protein>
<feature type="region of interest" description="Disordered" evidence="2">
    <location>
        <begin position="333"/>
        <end position="356"/>
    </location>
</feature>
<evidence type="ECO:0000256" key="2">
    <source>
        <dbReference type="SAM" id="MobiDB-lite"/>
    </source>
</evidence>
<feature type="coiled-coil region" evidence="1">
    <location>
        <begin position="470"/>
        <end position="497"/>
    </location>
</feature>
<dbReference type="Proteomes" id="UP001220324">
    <property type="component" value="Unassembled WGS sequence"/>
</dbReference>
<proteinExistence type="predicted"/>
<gene>
    <name evidence="3" type="ORF">N7494_008799</name>
</gene>
<keyword evidence="1" id="KW-0175">Coiled coil</keyword>
<dbReference type="AlphaFoldDB" id="A0AAD6GBM7"/>
<accession>A0AAD6GBM7</accession>
<name>A0AAD6GBM7_9EURO</name>
<evidence type="ECO:0000256" key="1">
    <source>
        <dbReference type="SAM" id="Coils"/>
    </source>
</evidence>
<evidence type="ECO:0000313" key="4">
    <source>
        <dbReference type="Proteomes" id="UP001220324"/>
    </source>
</evidence>